<organism evidence="2 3">
    <name type="scientific">Halotia branconii CENA392</name>
    <dbReference type="NCBI Taxonomy" id="1539056"/>
    <lineage>
        <taxon>Bacteria</taxon>
        <taxon>Bacillati</taxon>
        <taxon>Cyanobacteriota</taxon>
        <taxon>Cyanophyceae</taxon>
        <taxon>Nostocales</taxon>
        <taxon>Nodulariaceae</taxon>
        <taxon>Halotia</taxon>
    </lineage>
</organism>
<dbReference type="Proteomes" id="UP001223520">
    <property type="component" value="Plasmid unnamed1"/>
</dbReference>
<feature type="chain" id="PRO_5042528350" description="PEP-CTERM sorting domain-containing protein" evidence="1">
    <location>
        <begin position="28"/>
        <end position="191"/>
    </location>
</feature>
<proteinExistence type="predicted"/>
<evidence type="ECO:0000313" key="3">
    <source>
        <dbReference type="Proteomes" id="UP001223520"/>
    </source>
</evidence>
<keyword evidence="2" id="KW-0614">Plasmid</keyword>
<evidence type="ECO:0000256" key="1">
    <source>
        <dbReference type="SAM" id="SignalP"/>
    </source>
</evidence>
<geneLocation type="plasmid" evidence="2 3">
    <name>unnamed1</name>
</geneLocation>
<evidence type="ECO:0008006" key="4">
    <source>
        <dbReference type="Google" id="ProtNLM"/>
    </source>
</evidence>
<dbReference type="KEGG" id="hbq:QI031_30985"/>
<sequence>MKLFRILPLIFSSVSASILASTSPAHAITWNFSISGSGGNYTGTFDTTGNTGSQKYTNLSFTNVGSGIVYTQDPNDTYRTIQFNAPNIFTAGTQLRGVNSAFLNTSNYGRNFGNFQTGTTSGTGYQVFISSVEYYTNPSSSVSSLGSGTMSYSTAAVPFDMPGGSTIPVLGGLLALGLMRKVRKSIASLVV</sequence>
<keyword evidence="3" id="KW-1185">Reference proteome</keyword>
<gene>
    <name evidence="2" type="ORF">QI031_30985</name>
</gene>
<feature type="signal peptide" evidence="1">
    <location>
        <begin position="1"/>
        <end position="27"/>
    </location>
</feature>
<protein>
    <recommendedName>
        <fullName evidence="4">PEP-CTERM sorting domain-containing protein</fullName>
    </recommendedName>
</protein>
<reference evidence="2 3" key="1">
    <citation type="journal article" date="2023" name="Limnol Oceanogr Lett">
        <title>Environmental adaptations by the intertidal Antarctic cyanobacterium Halotia branconii CENA392 as revealed using long-read genome sequencing.</title>
        <authorList>
            <person name="Dextro R.B."/>
            <person name="Delbaje E."/>
            <person name="Freitas P.N.N."/>
            <person name="Geraldes V."/>
            <person name="Pinto E."/>
            <person name="Long P.F."/>
            <person name="Fiore M.F."/>
        </authorList>
    </citation>
    <scope>NUCLEOTIDE SEQUENCE [LARGE SCALE GENOMIC DNA]</scope>
    <source>
        <strain evidence="2 3">CENA392</strain>
        <plasmid evidence="2 3">unnamed1</plasmid>
    </source>
</reference>
<accession>A0AAJ6NYU8</accession>
<name>A0AAJ6NYU8_9CYAN</name>
<dbReference type="AlphaFoldDB" id="A0AAJ6NYU8"/>
<evidence type="ECO:0000313" key="2">
    <source>
        <dbReference type="EMBL" id="WGV28988.1"/>
    </source>
</evidence>
<dbReference type="EMBL" id="CP124544">
    <property type="protein sequence ID" value="WGV28988.1"/>
    <property type="molecule type" value="Genomic_DNA"/>
</dbReference>
<keyword evidence="1" id="KW-0732">Signal</keyword>
<dbReference type="RefSeq" id="WP_281486190.1">
    <property type="nucleotide sequence ID" value="NZ_CP124544.1"/>
</dbReference>